<dbReference type="Proteomes" id="UP000181580">
    <property type="component" value="Segment"/>
</dbReference>
<dbReference type="Proteomes" id="UP000181470">
    <property type="component" value="Segment"/>
</dbReference>
<dbReference type="EMBL" id="JQ806361">
    <property type="protein sequence ID" value="AFM74705.1"/>
    <property type="molecule type" value="Genomic_DNA"/>
</dbReference>
<organism evidence="2 5">
    <name type="scientific">Gallid alphaherpesvirus 2</name>
    <dbReference type="NCBI Taxonomy" id="10390"/>
    <lineage>
        <taxon>Viruses</taxon>
        <taxon>Duplodnaviria</taxon>
        <taxon>Heunggongvirae</taxon>
        <taxon>Peploviricota</taxon>
        <taxon>Herviviricetes</taxon>
        <taxon>Herpesvirales</taxon>
        <taxon>Orthoherpesviridae</taxon>
        <taxon>Alphaherpesvirinae</taxon>
        <taxon>Mardivirus</taxon>
        <taxon>Mardivirus gallidalpha2</taxon>
    </lineage>
</organism>
<dbReference type="Proteomes" id="UP000180864">
    <property type="component" value="Segment"/>
</dbReference>
<evidence type="ECO:0000313" key="5">
    <source>
        <dbReference type="Proteomes" id="UP000181580"/>
    </source>
</evidence>
<evidence type="ECO:0000313" key="3">
    <source>
        <dbReference type="Proteomes" id="UP000180864"/>
    </source>
</evidence>
<evidence type="ECO:0000313" key="4">
    <source>
        <dbReference type="Proteomes" id="UP000181470"/>
    </source>
</evidence>
<accession>I6TNH7</accession>
<feature type="compositionally biased region" description="Basic residues" evidence="1">
    <location>
        <begin position="8"/>
        <end position="17"/>
    </location>
</feature>
<reference evidence="3 4" key="1">
    <citation type="journal article" date="2012" name="Virus Genes">
        <title>Dynamic equilibrium of Marek's disease genomes during in vitro serial passage.</title>
        <authorList>
            <person name="Spatz S.J."/>
            <person name="Volkening J.D."/>
            <person name="Gimeno I.M."/>
            <person name="Heidari M."/>
            <person name="Witter R.L."/>
        </authorList>
    </citation>
    <scope>NUCLEOTIDE SEQUENCE [LARGE SCALE GENOMIC DNA]</scope>
    <source>
        <strain evidence="2">648a</strain>
    </source>
</reference>
<evidence type="ECO:0000313" key="2">
    <source>
        <dbReference type="EMBL" id="AFM75264.1"/>
    </source>
</evidence>
<name>I6TNH7_9ALPH</name>
<dbReference type="EMBL" id="JQ809692">
    <property type="protein sequence ID" value="AFM75241.1"/>
    <property type="molecule type" value="Genomic_DNA"/>
</dbReference>
<dbReference type="EMBL" id="JQ809692">
    <property type="protein sequence ID" value="AFM75264.1"/>
    <property type="molecule type" value="Genomic_DNA"/>
</dbReference>
<proteinExistence type="predicted"/>
<sequence length="23" mass="2530">MSWPRGDSKKKKSKGGKHCSIIA</sequence>
<dbReference type="EMBL" id="JQ820250">
    <property type="protein sequence ID" value="AFM75424.1"/>
    <property type="molecule type" value="Genomic_DNA"/>
</dbReference>
<protein>
    <submittedName>
        <fullName evidence="2">Cytoplasmic protein</fullName>
    </submittedName>
</protein>
<dbReference type="EMBL" id="JQ806361">
    <property type="protein sequence ID" value="AFM74682.1"/>
    <property type="molecule type" value="Genomic_DNA"/>
</dbReference>
<dbReference type="EMBL" id="JQ820250">
    <property type="protein sequence ID" value="AFM75445.1"/>
    <property type="molecule type" value="Genomic_DNA"/>
</dbReference>
<evidence type="ECO:0000256" key="1">
    <source>
        <dbReference type="SAM" id="MobiDB-lite"/>
    </source>
</evidence>
<feature type="region of interest" description="Disordered" evidence="1">
    <location>
        <begin position="1"/>
        <end position="23"/>
    </location>
</feature>